<gene>
    <name evidence="3" type="primary">rifR</name>
    <name evidence="3" type="ORF">GCM10017567_83610</name>
</gene>
<dbReference type="Gene3D" id="3.40.50.1820">
    <property type="entry name" value="alpha/beta hydrolase"/>
    <property type="match status" value="1"/>
</dbReference>
<name>A0ABQ3KRV8_9PSEU</name>
<dbReference type="RefSeq" id="WP_191316860.1">
    <property type="nucleotide sequence ID" value="NZ_BNAW01000072.1"/>
</dbReference>
<comment type="caution">
    <text evidence="3">The sequence shown here is derived from an EMBL/GenBank/DDBJ whole genome shotgun (WGS) entry which is preliminary data.</text>
</comment>
<evidence type="ECO:0000313" key="4">
    <source>
        <dbReference type="Proteomes" id="UP000649955"/>
    </source>
</evidence>
<dbReference type="InterPro" id="IPR001031">
    <property type="entry name" value="Thioesterase"/>
</dbReference>
<proteinExistence type="inferred from homology"/>
<evidence type="ECO:0000259" key="2">
    <source>
        <dbReference type="Pfam" id="PF00975"/>
    </source>
</evidence>
<protein>
    <submittedName>
        <fullName evidence="3">Oleoyl-ACP hydrolase</fullName>
    </submittedName>
</protein>
<dbReference type="PANTHER" id="PTHR11487:SF0">
    <property type="entry name" value="S-ACYL FATTY ACID SYNTHASE THIOESTERASE, MEDIUM CHAIN"/>
    <property type="match status" value="1"/>
</dbReference>
<feature type="domain" description="Thioesterase" evidence="2">
    <location>
        <begin position="22"/>
        <end position="243"/>
    </location>
</feature>
<sequence>MTGDRGRWLRRFHPRDDAAAVLLCFPHAGGAASGYFGLSAQAPPGVEVRVVQYPGRQERRAEPCVESITGLAAGAAAALEPDGRPVAVFGHSMGALVAFEAARALEATGADVRGAFLSARSAPRLRRRDKALDEWPEEAVLAELAELGGSKGARLANPEITRMMLPALRGDYRALRGYRPAEDVTAACPITAFVGDADPTTPVGDAEAWRYHTESTFALHVLEGGHFYLDERLPSVLAHIGAALARPPLTGLGRSV</sequence>
<dbReference type="InterPro" id="IPR012223">
    <property type="entry name" value="TEII"/>
</dbReference>
<keyword evidence="3" id="KW-0378">Hydrolase</keyword>
<dbReference type="EMBL" id="BNAW01000072">
    <property type="protein sequence ID" value="GHG48291.1"/>
    <property type="molecule type" value="Genomic_DNA"/>
</dbReference>
<reference evidence="4" key="1">
    <citation type="journal article" date="2019" name="Int. J. Syst. Evol. Microbiol.">
        <title>The Global Catalogue of Microorganisms (GCM) 10K type strain sequencing project: providing services to taxonomists for standard genome sequencing and annotation.</title>
        <authorList>
            <consortium name="The Broad Institute Genomics Platform"/>
            <consortium name="The Broad Institute Genome Sequencing Center for Infectious Disease"/>
            <person name="Wu L."/>
            <person name="Ma J."/>
        </authorList>
    </citation>
    <scope>NUCLEOTIDE SEQUENCE [LARGE SCALE GENOMIC DNA]</scope>
    <source>
        <strain evidence="4">CGMCC 4.7680</strain>
    </source>
</reference>
<organism evidence="3 4">
    <name type="scientific">Amycolatopsis bullii</name>
    <dbReference type="NCBI Taxonomy" id="941987"/>
    <lineage>
        <taxon>Bacteria</taxon>
        <taxon>Bacillati</taxon>
        <taxon>Actinomycetota</taxon>
        <taxon>Actinomycetes</taxon>
        <taxon>Pseudonocardiales</taxon>
        <taxon>Pseudonocardiaceae</taxon>
        <taxon>Amycolatopsis</taxon>
    </lineage>
</organism>
<accession>A0ABQ3KRV8</accession>
<dbReference type="Proteomes" id="UP000649955">
    <property type="component" value="Unassembled WGS sequence"/>
</dbReference>
<dbReference type="SUPFAM" id="SSF53474">
    <property type="entry name" value="alpha/beta-Hydrolases"/>
    <property type="match status" value="1"/>
</dbReference>
<evidence type="ECO:0000313" key="3">
    <source>
        <dbReference type="EMBL" id="GHG48291.1"/>
    </source>
</evidence>
<dbReference type="Pfam" id="PF00975">
    <property type="entry name" value="Thioesterase"/>
    <property type="match status" value="1"/>
</dbReference>
<keyword evidence="4" id="KW-1185">Reference proteome</keyword>
<dbReference type="InterPro" id="IPR029058">
    <property type="entry name" value="AB_hydrolase_fold"/>
</dbReference>
<comment type="similarity">
    <text evidence="1">Belongs to the thioesterase family.</text>
</comment>
<dbReference type="PANTHER" id="PTHR11487">
    <property type="entry name" value="THIOESTERASE"/>
    <property type="match status" value="1"/>
</dbReference>
<dbReference type="GO" id="GO:0016787">
    <property type="term" value="F:hydrolase activity"/>
    <property type="evidence" value="ECO:0007669"/>
    <property type="project" value="UniProtKB-KW"/>
</dbReference>
<evidence type="ECO:0000256" key="1">
    <source>
        <dbReference type="ARBA" id="ARBA00007169"/>
    </source>
</evidence>